<organism evidence="1 2">
    <name type="scientific">Ambispora leptoticha</name>
    <dbReference type="NCBI Taxonomy" id="144679"/>
    <lineage>
        <taxon>Eukaryota</taxon>
        <taxon>Fungi</taxon>
        <taxon>Fungi incertae sedis</taxon>
        <taxon>Mucoromycota</taxon>
        <taxon>Glomeromycotina</taxon>
        <taxon>Glomeromycetes</taxon>
        <taxon>Archaeosporales</taxon>
        <taxon>Ambisporaceae</taxon>
        <taxon>Ambispora</taxon>
    </lineage>
</organism>
<accession>A0A9N9CPR8</accession>
<evidence type="ECO:0000313" key="2">
    <source>
        <dbReference type="Proteomes" id="UP000789508"/>
    </source>
</evidence>
<sequence>MKATLWRQGVQQQKWKFGTVNKDDSPIGNTACNGPNNPNYIITIPFSDVFYDPQVPSIGYTPLPPPPQELMNALFSIDLYEVQQNVLTYQQI</sequence>
<comment type="caution">
    <text evidence="1">The sequence shown here is derived from an EMBL/GenBank/DDBJ whole genome shotgun (WGS) entry which is preliminary data.</text>
</comment>
<dbReference type="EMBL" id="CAJVPS010004766">
    <property type="protein sequence ID" value="CAG8607615.1"/>
    <property type="molecule type" value="Genomic_DNA"/>
</dbReference>
<keyword evidence="2" id="KW-1185">Reference proteome</keyword>
<protein>
    <submittedName>
        <fullName evidence="1">5739_t:CDS:1</fullName>
    </submittedName>
</protein>
<evidence type="ECO:0000313" key="1">
    <source>
        <dbReference type="EMBL" id="CAG8607615.1"/>
    </source>
</evidence>
<dbReference type="Proteomes" id="UP000789508">
    <property type="component" value="Unassembled WGS sequence"/>
</dbReference>
<reference evidence="1" key="1">
    <citation type="submission" date="2021-06" db="EMBL/GenBank/DDBJ databases">
        <authorList>
            <person name="Kallberg Y."/>
            <person name="Tangrot J."/>
            <person name="Rosling A."/>
        </authorList>
    </citation>
    <scope>NUCLEOTIDE SEQUENCE</scope>
    <source>
        <strain evidence="1">FL130A</strain>
    </source>
</reference>
<dbReference type="OrthoDB" id="2314600at2759"/>
<gene>
    <name evidence="1" type="ORF">ALEPTO_LOCUS8421</name>
</gene>
<proteinExistence type="predicted"/>
<dbReference type="AlphaFoldDB" id="A0A9N9CPR8"/>
<name>A0A9N9CPR8_9GLOM</name>